<evidence type="ECO:0000259" key="1">
    <source>
        <dbReference type="Pfam" id="PF14082"/>
    </source>
</evidence>
<gene>
    <name evidence="2" type="ORF">GHY86_19950</name>
</gene>
<feature type="domain" description="Shedu protein SduA C-terminal" evidence="1">
    <location>
        <begin position="43"/>
        <end position="190"/>
    </location>
</feature>
<dbReference type="RefSeq" id="WP_053307290.1">
    <property type="nucleotide sequence ID" value="NZ_CP046812.1"/>
</dbReference>
<name>A0AA36UTR3_VIBAL</name>
<sequence length="215" mass="24457">MMYEKLKQAIDEKGERSAMSGIKSCPSTLFWTTVSSGGHSKFVLYEFPLGSKYRADFVVVWSCSGKWEITFIECENTDDRIVNKNGTPSQRFNQAISQLGDWRDYLSNNKLQVQQDLAKWCAEKDILGFSSGEYISNESGQLLSDMDTIVDFKFKIIMGRRENYSTEARKKVAQLESTSGFSFSTYDRLLSSALEHDKRSEDRNARVNLSAPNCV</sequence>
<dbReference type="Pfam" id="PF14082">
    <property type="entry name" value="SduA_C"/>
    <property type="match status" value="1"/>
</dbReference>
<dbReference type="InterPro" id="IPR025359">
    <property type="entry name" value="SduA_C"/>
</dbReference>
<organism evidence="2 3">
    <name type="scientific">Vibrio alginolyticus</name>
    <dbReference type="NCBI Taxonomy" id="663"/>
    <lineage>
        <taxon>Bacteria</taxon>
        <taxon>Pseudomonadati</taxon>
        <taxon>Pseudomonadota</taxon>
        <taxon>Gammaproteobacteria</taxon>
        <taxon>Vibrionales</taxon>
        <taxon>Vibrionaceae</taxon>
        <taxon>Vibrio</taxon>
    </lineage>
</organism>
<evidence type="ECO:0000313" key="3">
    <source>
        <dbReference type="Proteomes" id="UP000714625"/>
    </source>
</evidence>
<dbReference type="EMBL" id="AAXMUW010000054">
    <property type="protein sequence ID" value="EGQ9137403.1"/>
    <property type="molecule type" value="Genomic_DNA"/>
</dbReference>
<reference evidence="2" key="1">
    <citation type="submission" date="2019-11" db="EMBL/GenBank/DDBJ databases">
        <authorList>
            <consortium name="PulseNet: The National Subtyping Network for Foodborne Disease Surveillance"/>
            <person name="Tarr C.L."/>
            <person name="Trees E."/>
            <person name="Katz L.S."/>
            <person name="Carleton-Romer H.A."/>
            <person name="Stroika S."/>
            <person name="Kucerova Z."/>
            <person name="Roache K.F."/>
            <person name="Sabol A.L."/>
            <person name="Besser J."/>
            <person name="Gerner-Smidt P."/>
        </authorList>
    </citation>
    <scope>NUCLEOTIDE SEQUENCE</scope>
    <source>
        <strain evidence="2">PNUSAV001129</strain>
    </source>
</reference>
<evidence type="ECO:0000313" key="2">
    <source>
        <dbReference type="EMBL" id="EGQ9137403.1"/>
    </source>
</evidence>
<accession>A0AA36UTR3</accession>
<dbReference type="AlphaFoldDB" id="A0AA36UTR3"/>
<dbReference type="Proteomes" id="UP000714625">
    <property type="component" value="Unassembled WGS sequence"/>
</dbReference>
<protein>
    <submittedName>
        <fullName evidence="2">DUF4263 domain-containing protein</fullName>
    </submittedName>
</protein>
<comment type="caution">
    <text evidence="2">The sequence shown here is derived from an EMBL/GenBank/DDBJ whole genome shotgun (WGS) entry which is preliminary data.</text>
</comment>
<proteinExistence type="predicted"/>